<proteinExistence type="predicted"/>
<evidence type="ECO:0000313" key="1">
    <source>
        <dbReference type="EMBL" id="GAV01422.1"/>
    </source>
</evidence>
<dbReference type="EMBL" id="BDGG01000007">
    <property type="protein sequence ID" value="GAV01422.1"/>
    <property type="molecule type" value="Genomic_DNA"/>
</dbReference>
<organism evidence="1 2">
    <name type="scientific">Ramazzottius varieornatus</name>
    <name type="common">Water bear</name>
    <name type="synonym">Tardigrade</name>
    <dbReference type="NCBI Taxonomy" id="947166"/>
    <lineage>
        <taxon>Eukaryota</taxon>
        <taxon>Metazoa</taxon>
        <taxon>Ecdysozoa</taxon>
        <taxon>Tardigrada</taxon>
        <taxon>Eutardigrada</taxon>
        <taxon>Parachela</taxon>
        <taxon>Hypsibioidea</taxon>
        <taxon>Ramazzottiidae</taxon>
        <taxon>Ramazzottius</taxon>
    </lineage>
</organism>
<comment type="caution">
    <text evidence="1">The sequence shown here is derived from an EMBL/GenBank/DDBJ whole genome shotgun (WGS) entry which is preliminary data.</text>
</comment>
<keyword evidence="2" id="KW-1185">Reference proteome</keyword>
<dbReference type="Proteomes" id="UP000186922">
    <property type="component" value="Unassembled WGS sequence"/>
</dbReference>
<reference evidence="1 2" key="1">
    <citation type="journal article" date="2016" name="Nat. Commun.">
        <title>Extremotolerant tardigrade genome and improved radiotolerance of human cultured cells by tardigrade-unique protein.</title>
        <authorList>
            <person name="Hashimoto T."/>
            <person name="Horikawa D.D."/>
            <person name="Saito Y."/>
            <person name="Kuwahara H."/>
            <person name="Kozuka-Hata H."/>
            <person name="Shin-I T."/>
            <person name="Minakuchi Y."/>
            <person name="Ohishi K."/>
            <person name="Motoyama A."/>
            <person name="Aizu T."/>
            <person name="Enomoto A."/>
            <person name="Kondo K."/>
            <person name="Tanaka S."/>
            <person name="Hara Y."/>
            <person name="Koshikawa S."/>
            <person name="Sagara H."/>
            <person name="Miura T."/>
            <person name="Yokobori S."/>
            <person name="Miyagawa K."/>
            <person name="Suzuki Y."/>
            <person name="Kubo T."/>
            <person name="Oyama M."/>
            <person name="Kohara Y."/>
            <person name="Fujiyama A."/>
            <person name="Arakawa K."/>
            <person name="Katayama T."/>
            <person name="Toyoda A."/>
            <person name="Kunieda T."/>
        </authorList>
    </citation>
    <scope>NUCLEOTIDE SEQUENCE [LARGE SCALE GENOMIC DNA]</scope>
    <source>
        <strain evidence="1 2">YOKOZUNA-1</strain>
    </source>
</reference>
<gene>
    <name evidence="1" type="primary">RvY_12136-1</name>
    <name evidence="1" type="synonym">RvY_12136.1</name>
    <name evidence="1" type="ORF">RvY_12136</name>
</gene>
<protein>
    <submittedName>
        <fullName evidence="1">Uncharacterized protein</fullName>
    </submittedName>
</protein>
<dbReference type="AlphaFoldDB" id="A0A1D1VIH9"/>
<name>A0A1D1VIH9_RAMVA</name>
<evidence type="ECO:0000313" key="2">
    <source>
        <dbReference type="Proteomes" id="UP000186922"/>
    </source>
</evidence>
<sequence>MLSLTCDSCSAGPNTSGLSSLLRLFHNLISSSVVDFTQMIIVLQELLKYFSWLAIAIVRDKDPLFSSLVDVMTSLNENAKEKLTMTVYSLFNVTSMNDGLLLT</sequence>
<accession>A0A1D1VIH9</accession>